<organism evidence="1 2">
    <name type="scientific">Diversispora epigaea</name>
    <dbReference type="NCBI Taxonomy" id="1348612"/>
    <lineage>
        <taxon>Eukaryota</taxon>
        <taxon>Fungi</taxon>
        <taxon>Fungi incertae sedis</taxon>
        <taxon>Mucoromycota</taxon>
        <taxon>Glomeromycotina</taxon>
        <taxon>Glomeromycetes</taxon>
        <taxon>Diversisporales</taxon>
        <taxon>Diversisporaceae</taxon>
        <taxon>Diversispora</taxon>
    </lineage>
</organism>
<comment type="caution">
    <text evidence="1">The sequence shown here is derived from an EMBL/GenBank/DDBJ whole genome shotgun (WGS) entry which is preliminary data.</text>
</comment>
<evidence type="ECO:0000313" key="2">
    <source>
        <dbReference type="Proteomes" id="UP000266861"/>
    </source>
</evidence>
<accession>A0A397JN46</accession>
<keyword evidence="2" id="KW-1185">Reference proteome</keyword>
<evidence type="ECO:0000313" key="1">
    <source>
        <dbReference type="EMBL" id="RHZ86584.1"/>
    </source>
</evidence>
<dbReference type="EMBL" id="PQFF01000045">
    <property type="protein sequence ID" value="RHZ86584.1"/>
    <property type="molecule type" value="Genomic_DNA"/>
</dbReference>
<dbReference type="AlphaFoldDB" id="A0A397JN46"/>
<dbReference type="OrthoDB" id="2410354at2759"/>
<name>A0A397JN46_9GLOM</name>
<gene>
    <name evidence="1" type="ORF">Glove_48g137</name>
</gene>
<protein>
    <submittedName>
        <fullName evidence="1">Uncharacterized protein</fullName>
    </submittedName>
</protein>
<reference evidence="1 2" key="1">
    <citation type="submission" date="2018-08" db="EMBL/GenBank/DDBJ databases">
        <title>Genome and evolution of the arbuscular mycorrhizal fungus Diversispora epigaea (formerly Glomus versiforme) and its bacterial endosymbionts.</title>
        <authorList>
            <person name="Sun X."/>
            <person name="Fei Z."/>
            <person name="Harrison M."/>
        </authorList>
    </citation>
    <scope>NUCLEOTIDE SEQUENCE [LARGE SCALE GENOMIC DNA]</scope>
    <source>
        <strain evidence="1 2">IT104</strain>
    </source>
</reference>
<sequence>MVQLNSAKLEISCEGKKSVDDTGISNFQQKRQQFFNLCFNNNEIISLLEKWKSNIKSIALKSISKRKRNLWKTNWISRMEININNYLCSGNWFAKFQKIISQDNSTTQRLVTYFLISKVIEKIFKGNFYENKNTHENTNSLLISKNIITLNPAESQKFSYISDWILFKLLKRDHIMNFHLKFFIIHNLLETLCTEKVEHIEETKSQITNIISKPEFIQYMIYLESLTLELFENHNELGSNILQYVKNNLLSNSFLLEKFITTITKNNIELDNEELKFVYERCISIYMKSCQKTWRNVNNYISEKGTASLRENLKTIRSNKLIVENKENKKSTLMKKINLPSDPMHALEQLRVWAQLYMFPKLILDF</sequence>
<dbReference type="Proteomes" id="UP000266861">
    <property type="component" value="Unassembled WGS sequence"/>
</dbReference>
<proteinExistence type="predicted"/>